<dbReference type="EMBL" id="DXFG01000331">
    <property type="protein sequence ID" value="HIX39034.1"/>
    <property type="molecule type" value="Genomic_DNA"/>
</dbReference>
<reference evidence="3" key="2">
    <citation type="submission" date="2021-04" db="EMBL/GenBank/DDBJ databases">
        <authorList>
            <person name="Gilroy R."/>
        </authorList>
    </citation>
    <scope>NUCLEOTIDE SEQUENCE</scope>
    <source>
        <strain evidence="3">ChiHjej12B11-1927</strain>
    </source>
</reference>
<reference evidence="3" key="1">
    <citation type="journal article" date="2021" name="PeerJ">
        <title>Extensive microbial diversity within the chicken gut microbiome revealed by metagenomics and culture.</title>
        <authorList>
            <person name="Gilroy R."/>
            <person name="Ravi A."/>
            <person name="Getino M."/>
            <person name="Pursley I."/>
            <person name="Horton D.L."/>
            <person name="Alikhan N.F."/>
            <person name="Baker D."/>
            <person name="Gharbi K."/>
            <person name="Hall N."/>
            <person name="Watson M."/>
            <person name="Adriaenssens E.M."/>
            <person name="Foster-Nyarko E."/>
            <person name="Jarju S."/>
            <person name="Secka A."/>
            <person name="Antonio M."/>
            <person name="Oren A."/>
            <person name="Chaudhuri R.R."/>
            <person name="La Ragione R."/>
            <person name="Hildebrand F."/>
            <person name="Pallen M.J."/>
        </authorList>
    </citation>
    <scope>NUCLEOTIDE SEQUENCE</scope>
    <source>
        <strain evidence="3">ChiHjej12B11-1927</strain>
    </source>
</reference>
<dbReference type="Pfam" id="PF06013">
    <property type="entry name" value="WXG100"/>
    <property type="match status" value="1"/>
</dbReference>
<dbReference type="SUPFAM" id="SSF140453">
    <property type="entry name" value="EsxAB dimer-like"/>
    <property type="match status" value="1"/>
</dbReference>
<dbReference type="NCBIfam" id="TIGR03930">
    <property type="entry name" value="WXG100_ESAT6"/>
    <property type="match status" value="1"/>
</dbReference>
<dbReference type="Gene3D" id="1.10.287.1060">
    <property type="entry name" value="ESAT-6-like"/>
    <property type="match status" value="1"/>
</dbReference>
<sequence>MEGILKVNSQQLAQTASEFGNKAGTVGNLTTEMTNLVTGLASSWEGEAANAYVTKFKGLENDIQMLVKMIQEHSTDLEEMARAYEEAENQNMEEISSLSSDVIV</sequence>
<comment type="similarity">
    <text evidence="1">Belongs to the WXG100 family.</text>
</comment>
<evidence type="ECO:0000313" key="3">
    <source>
        <dbReference type="EMBL" id="HIX39034.1"/>
    </source>
</evidence>
<comment type="caution">
    <text evidence="3">The sequence shown here is derived from an EMBL/GenBank/DDBJ whole genome shotgun (WGS) entry which is preliminary data.</text>
</comment>
<evidence type="ECO:0000256" key="1">
    <source>
        <dbReference type="RuleBase" id="RU362001"/>
    </source>
</evidence>
<protein>
    <recommendedName>
        <fullName evidence="1">ESAT-6-like protein</fullName>
    </recommendedName>
</protein>
<evidence type="ECO:0000313" key="4">
    <source>
        <dbReference type="Proteomes" id="UP000824230"/>
    </source>
</evidence>
<dbReference type="InterPro" id="IPR036689">
    <property type="entry name" value="ESAT-6-like_sf"/>
</dbReference>
<gene>
    <name evidence="3" type="ORF">H9738_14400</name>
</gene>
<proteinExistence type="inferred from homology"/>
<feature type="coiled-coil region" evidence="2">
    <location>
        <begin position="70"/>
        <end position="97"/>
    </location>
</feature>
<dbReference type="Proteomes" id="UP000824230">
    <property type="component" value="Unassembled WGS sequence"/>
</dbReference>
<evidence type="ECO:0000256" key="2">
    <source>
        <dbReference type="SAM" id="Coils"/>
    </source>
</evidence>
<accession>A0A9D2ANU7</accession>
<dbReference type="InterPro" id="IPR010310">
    <property type="entry name" value="T7SS_ESAT-6-like"/>
</dbReference>
<keyword evidence="2" id="KW-0175">Coiled coil</keyword>
<organism evidence="3 4">
    <name type="scientific">Candidatus Blautia pullistercoris</name>
    <dbReference type="NCBI Taxonomy" id="2838499"/>
    <lineage>
        <taxon>Bacteria</taxon>
        <taxon>Bacillati</taxon>
        <taxon>Bacillota</taxon>
        <taxon>Clostridia</taxon>
        <taxon>Lachnospirales</taxon>
        <taxon>Lachnospiraceae</taxon>
        <taxon>Blautia</taxon>
    </lineage>
</organism>
<name>A0A9D2ANU7_9FIRM</name>
<dbReference type="AlphaFoldDB" id="A0A9D2ANU7"/>